<evidence type="ECO:0000313" key="2">
    <source>
        <dbReference type="Proteomes" id="UP000017984"/>
    </source>
</evidence>
<protein>
    <submittedName>
        <fullName evidence="1">Uncharacterized protein</fullName>
    </submittedName>
</protein>
<name>V6JIU8_STRRC</name>
<dbReference type="STRING" id="1352936.M878_43220"/>
<dbReference type="RefSeq" id="WP_023553458.1">
    <property type="nucleotide sequence ID" value="NZ_CM002285.1"/>
</dbReference>
<proteinExistence type="predicted"/>
<comment type="caution">
    <text evidence="1">The sequence shown here is derived from an EMBL/GenBank/DDBJ whole genome shotgun (WGS) entry which is preliminary data.</text>
</comment>
<dbReference type="HOGENOM" id="CLU_3123369_0_0_11"/>
<keyword evidence="2" id="KW-1185">Reference proteome</keyword>
<dbReference type="EMBL" id="AWQX01000385">
    <property type="protein sequence ID" value="EST19081.1"/>
    <property type="molecule type" value="Genomic_DNA"/>
</dbReference>
<dbReference type="SUPFAM" id="SSF48498">
    <property type="entry name" value="Tetracyclin repressor-like, C-terminal domain"/>
    <property type="match status" value="1"/>
</dbReference>
<gene>
    <name evidence="1" type="ORF">M878_43220</name>
</gene>
<dbReference type="Gene3D" id="1.10.357.10">
    <property type="entry name" value="Tetracycline Repressor, domain 2"/>
    <property type="match status" value="1"/>
</dbReference>
<reference evidence="1 2" key="1">
    <citation type="journal article" date="2014" name="Genome Announc.">
        <title>Draft Genome Sequence of Streptomyces roseochromogenes subsp. oscitans DS 12.976, Producer of the Aminocoumarin Antibiotic Clorobiocin.</title>
        <authorList>
            <person name="Ruckert C."/>
            <person name="Kalinowski J."/>
            <person name="Heide L."/>
            <person name="Apel A.K."/>
        </authorList>
    </citation>
    <scope>NUCLEOTIDE SEQUENCE [LARGE SCALE GENOMIC DNA]</scope>
    <source>
        <strain evidence="1 2">DS 12.976</strain>
    </source>
</reference>
<dbReference type="InterPro" id="IPR036271">
    <property type="entry name" value="Tet_transcr_reg_TetR-rel_C_sf"/>
</dbReference>
<organism evidence="1 2">
    <name type="scientific">Streptomyces roseochromogenus subsp. oscitans DS 12.976</name>
    <dbReference type="NCBI Taxonomy" id="1352936"/>
    <lineage>
        <taxon>Bacteria</taxon>
        <taxon>Bacillati</taxon>
        <taxon>Actinomycetota</taxon>
        <taxon>Actinomycetes</taxon>
        <taxon>Kitasatosporales</taxon>
        <taxon>Streptomycetaceae</taxon>
        <taxon>Streptomyces</taxon>
    </lineage>
</organism>
<sequence length="50" mass="5238">MTGPFASLPARAHPLVTAHSALLNGLDDDGEFDFGLRCLPDGIAATLESR</sequence>
<accession>V6JIU8</accession>
<dbReference type="PATRIC" id="fig|1352936.5.peg.8949"/>
<dbReference type="Proteomes" id="UP000017984">
    <property type="component" value="Chromosome"/>
</dbReference>
<evidence type="ECO:0000313" key="1">
    <source>
        <dbReference type="EMBL" id="EST19081.1"/>
    </source>
</evidence>
<dbReference type="AlphaFoldDB" id="V6JIU8"/>